<evidence type="ECO:0000313" key="3">
    <source>
        <dbReference type="Proteomes" id="UP000031473"/>
    </source>
</evidence>
<accession>A0A0C1F6S8</accession>
<dbReference type="Proteomes" id="UP000031473">
    <property type="component" value="Unassembled WGS sequence"/>
</dbReference>
<reference evidence="2 3" key="1">
    <citation type="submission" date="2014-10" db="EMBL/GenBank/DDBJ databases">
        <title>Kaistella jeonii genome.</title>
        <authorList>
            <person name="Clayton J.T."/>
            <person name="Newman J.D."/>
        </authorList>
    </citation>
    <scope>NUCLEOTIDE SEQUENCE [LARGE SCALE GENOMIC DNA]</scope>
    <source>
        <strain evidence="2 3">DSM 17048</strain>
    </source>
</reference>
<protein>
    <submittedName>
        <fullName evidence="2">Uncharacterized protein</fullName>
    </submittedName>
</protein>
<comment type="caution">
    <text evidence="2">The sequence shown here is derived from an EMBL/GenBank/DDBJ whole genome shotgun (WGS) entry which is preliminary data.</text>
</comment>
<keyword evidence="3" id="KW-1185">Reference proteome</keyword>
<keyword evidence="1" id="KW-0472">Membrane</keyword>
<dbReference type="EMBL" id="JSYL01000005">
    <property type="protein sequence ID" value="KIA88892.1"/>
    <property type="molecule type" value="Genomic_DNA"/>
</dbReference>
<evidence type="ECO:0000256" key="1">
    <source>
        <dbReference type="SAM" id="Phobius"/>
    </source>
</evidence>
<keyword evidence="1" id="KW-0812">Transmembrane</keyword>
<dbReference type="AlphaFoldDB" id="A0A0C1F6S8"/>
<organism evidence="2 3">
    <name type="scientific">Kaistella jeonii</name>
    <dbReference type="NCBI Taxonomy" id="266749"/>
    <lineage>
        <taxon>Bacteria</taxon>
        <taxon>Pseudomonadati</taxon>
        <taxon>Bacteroidota</taxon>
        <taxon>Flavobacteriia</taxon>
        <taxon>Flavobacteriales</taxon>
        <taxon>Weeksellaceae</taxon>
        <taxon>Chryseobacterium group</taxon>
        <taxon>Kaistella</taxon>
    </lineage>
</organism>
<evidence type="ECO:0000313" key="2">
    <source>
        <dbReference type="EMBL" id="KIA88892.1"/>
    </source>
</evidence>
<feature type="transmembrane region" description="Helical" evidence="1">
    <location>
        <begin position="33"/>
        <end position="53"/>
    </location>
</feature>
<keyword evidence="1" id="KW-1133">Transmembrane helix</keyword>
<gene>
    <name evidence="2" type="ORF">OA86_09615</name>
</gene>
<dbReference type="STRING" id="266749.SAMN05421876_1075"/>
<sequence>MTLKQATLLAIFAIVIQVLISICYILQLPYYMVLSALGILSNLGLLPFFVLIYQKQKDGN</sequence>
<proteinExistence type="predicted"/>
<name>A0A0C1F6S8_9FLAO</name>
<feature type="transmembrane region" description="Helical" evidence="1">
    <location>
        <begin position="7"/>
        <end position="27"/>
    </location>
</feature>